<proteinExistence type="inferred from homology"/>
<evidence type="ECO:0000256" key="1">
    <source>
        <dbReference type="ARBA" id="ARBA00004389"/>
    </source>
</evidence>
<evidence type="ECO:0000256" key="4">
    <source>
        <dbReference type="ARBA" id="ARBA00022692"/>
    </source>
</evidence>
<dbReference type="SUPFAM" id="SSF46785">
    <property type="entry name" value="Winged helix' DNA-binding domain"/>
    <property type="match status" value="1"/>
</dbReference>
<evidence type="ECO:0000256" key="9">
    <source>
        <dbReference type="SAM" id="MobiDB-lite"/>
    </source>
</evidence>
<dbReference type="Gene3D" id="1.10.10.10">
    <property type="entry name" value="Winged helix-like DNA-binding domain superfamily/Winged helix DNA-binding domain"/>
    <property type="match status" value="1"/>
</dbReference>
<name>A0A0N5AWR4_9BILA</name>
<protein>
    <recommendedName>
        <fullName evidence="3">DDRGK domain-containing protein 1</fullName>
    </recommendedName>
</protein>
<comment type="similarity">
    <text evidence="2">Belongs to the DDRGK1 family.</text>
</comment>
<keyword evidence="6" id="KW-0256">Endoplasmic reticulum</keyword>
<organism evidence="11 12">
    <name type="scientific">Syphacia muris</name>
    <dbReference type="NCBI Taxonomy" id="451379"/>
    <lineage>
        <taxon>Eukaryota</taxon>
        <taxon>Metazoa</taxon>
        <taxon>Ecdysozoa</taxon>
        <taxon>Nematoda</taxon>
        <taxon>Chromadorea</taxon>
        <taxon>Rhabditida</taxon>
        <taxon>Spirurina</taxon>
        <taxon>Oxyuridomorpha</taxon>
        <taxon>Oxyuroidea</taxon>
        <taxon>Oxyuridae</taxon>
        <taxon>Syphacia</taxon>
    </lineage>
</organism>
<dbReference type="STRING" id="451379.A0A0N5AWR4"/>
<dbReference type="FunFam" id="1.10.10.10:FF:000143">
    <property type="entry name" value="DDRGK domain-containing protein 1"/>
    <property type="match status" value="1"/>
</dbReference>
<feature type="region of interest" description="Disordered" evidence="9">
    <location>
        <begin position="96"/>
        <end position="140"/>
    </location>
</feature>
<evidence type="ECO:0000256" key="7">
    <source>
        <dbReference type="ARBA" id="ARBA00022989"/>
    </source>
</evidence>
<dbReference type="GO" id="GO:0005789">
    <property type="term" value="C:endoplasmic reticulum membrane"/>
    <property type="evidence" value="ECO:0007669"/>
    <property type="project" value="UniProtKB-SubCell"/>
</dbReference>
<keyword evidence="7 10" id="KW-1133">Transmembrane helix</keyword>
<reference evidence="12" key="1">
    <citation type="submission" date="2017-02" db="UniProtKB">
        <authorList>
            <consortium name="WormBaseParasite"/>
        </authorList>
    </citation>
    <scope>IDENTIFICATION</scope>
</reference>
<comment type="subcellular location">
    <subcellularLocation>
        <location evidence="1">Endoplasmic reticulum membrane</location>
        <topology evidence="1">Single-pass membrane protein</topology>
    </subcellularLocation>
</comment>
<evidence type="ECO:0000256" key="6">
    <source>
        <dbReference type="ARBA" id="ARBA00022824"/>
    </source>
</evidence>
<accession>A0A0N5AWR4</accession>
<dbReference type="PANTHER" id="PTHR48176:SF1">
    <property type="entry name" value="DDRGK DOMAIN-CONTAINING PROTEIN 1"/>
    <property type="match status" value="1"/>
</dbReference>
<sequence length="256" mass="30749">MVAFDPLLLGSVSFLLVMAVLIILRIIKLNIDENNARQRAEAIRAMATSDDRRERRERGPHIVWYIGSEEEELLSNVIGEPEERIGKKKMAKLQAKAERKAQREAELAEREERKRREQEREEQREKEREKERLEEEAELERKRIERENQERREEELYQKMKEEFQVDEEGFDQLEEENENLMQEFIDYISKAKVVNIDELASHFKLRTEDVVDRLNYFLDNGKLDGFMDDRGRFIMVTKEDFQKGIFSLFLFCFSY</sequence>
<dbReference type="InterPro" id="IPR050899">
    <property type="entry name" value="DDRGK_domain-containing"/>
</dbReference>
<dbReference type="InterPro" id="IPR036390">
    <property type="entry name" value="WH_DNA-bd_sf"/>
</dbReference>
<evidence type="ECO:0000313" key="11">
    <source>
        <dbReference type="Proteomes" id="UP000046393"/>
    </source>
</evidence>
<dbReference type="Pfam" id="PF09756">
    <property type="entry name" value="DDRGK"/>
    <property type="match status" value="1"/>
</dbReference>
<dbReference type="InterPro" id="IPR036388">
    <property type="entry name" value="WH-like_DNA-bd_sf"/>
</dbReference>
<evidence type="ECO:0000256" key="5">
    <source>
        <dbReference type="ARBA" id="ARBA00022786"/>
    </source>
</evidence>
<feature type="transmembrane region" description="Helical" evidence="10">
    <location>
        <begin position="6"/>
        <end position="27"/>
    </location>
</feature>
<dbReference type="InterPro" id="IPR019153">
    <property type="entry name" value="DDRGK_dom-contain"/>
</dbReference>
<dbReference type="GO" id="GO:0044389">
    <property type="term" value="F:ubiquitin-like protein ligase binding"/>
    <property type="evidence" value="ECO:0007669"/>
    <property type="project" value="TreeGrafter"/>
</dbReference>
<evidence type="ECO:0000256" key="2">
    <source>
        <dbReference type="ARBA" id="ARBA00009829"/>
    </source>
</evidence>
<evidence type="ECO:0000313" key="12">
    <source>
        <dbReference type="WBParaSite" id="SMUV_0000937501-mRNA-1"/>
    </source>
</evidence>
<keyword evidence="8 10" id="KW-0472">Membrane</keyword>
<dbReference type="WBParaSite" id="SMUV_0000937501-mRNA-1">
    <property type="protein sequence ID" value="SMUV_0000937501-mRNA-1"/>
    <property type="gene ID" value="SMUV_0000937501"/>
</dbReference>
<evidence type="ECO:0000256" key="3">
    <source>
        <dbReference type="ARBA" id="ARBA00018218"/>
    </source>
</evidence>
<keyword evidence="5" id="KW-0833">Ubl conjugation pathway</keyword>
<dbReference type="SMART" id="SM01128">
    <property type="entry name" value="DDRGK"/>
    <property type="match status" value="1"/>
</dbReference>
<dbReference type="AlphaFoldDB" id="A0A0N5AWR4"/>
<keyword evidence="4 10" id="KW-0812">Transmembrane</keyword>
<dbReference type="PANTHER" id="PTHR48176">
    <property type="entry name" value="DDRGK DOMAIN-CONTAINING PROTEIN 1"/>
    <property type="match status" value="1"/>
</dbReference>
<evidence type="ECO:0000256" key="10">
    <source>
        <dbReference type="SAM" id="Phobius"/>
    </source>
</evidence>
<dbReference type="Proteomes" id="UP000046393">
    <property type="component" value="Unplaced"/>
</dbReference>
<keyword evidence="11" id="KW-1185">Reference proteome</keyword>
<evidence type="ECO:0000256" key="8">
    <source>
        <dbReference type="ARBA" id="ARBA00023136"/>
    </source>
</evidence>